<dbReference type="RefSeq" id="WP_339588139.1">
    <property type="nucleotide sequence ID" value="NZ_JBBHJZ010000003.1"/>
</dbReference>
<dbReference type="Pfam" id="PF04909">
    <property type="entry name" value="Amidohydro_2"/>
    <property type="match status" value="1"/>
</dbReference>
<sequence length="295" mass="32027">MDIVDSQVHLGPGGAAEMVAALDALGIAAALIDEYWLGTPGEPYYRLANGGTRTTSPTAELAAWTYPGRFSYLVRLDPRDPELRAVIRLARDAAHVRALRVSPGMTRGEIADFAAGVYDEIFALACENGLPVFVQLAGQTQLLERVVRAYPDSRIVICHCGMPPGARLWPIVAQMEGLPDSETYWRAAAAEPHDRAFARVLQAAEWPQVALKWAHAPVSFDAAGYPNLAARPYLRAAVDAFGADRVMWASDISVNQTGESWAELLFAIADNPELSAAERSCVLGGTARRWLDWPA</sequence>
<dbReference type="PANTHER" id="PTHR43569">
    <property type="entry name" value="AMIDOHYDROLASE"/>
    <property type="match status" value="1"/>
</dbReference>
<feature type="domain" description="Amidohydrolase-related" evidence="2">
    <location>
        <begin position="66"/>
        <end position="292"/>
    </location>
</feature>
<comment type="similarity">
    <text evidence="1">Belongs to the metallo-dependent hydrolases superfamily.</text>
</comment>
<name>A0ABU8RZM4_9SPHN</name>
<dbReference type="Gene3D" id="3.20.20.140">
    <property type="entry name" value="Metal-dependent hydrolases"/>
    <property type="match status" value="1"/>
</dbReference>
<dbReference type="EMBL" id="JBBHJZ010000003">
    <property type="protein sequence ID" value="MEJ5978202.1"/>
    <property type="molecule type" value="Genomic_DNA"/>
</dbReference>
<dbReference type="SUPFAM" id="SSF51556">
    <property type="entry name" value="Metallo-dependent hydrolases"/>
    <property type="match status" value="1"/>
</dbReference>
<comment type="caution">
    <text evidence="3">The sequence shown here is derived from an EMBL/GenBank/DDBJ whole genome shotgun (WGS) entry which is preliminary data.</text>
</comment>
<dbReference type="InterPro" id="IPR052350">
    <property type="entry name" value="Metallo-dep_Lactonases"/>
</dbReference>
<protein>
    <submittedName>
        <fullName evidence="3">Amidohydrolase family protein</fullName>
    </submittedName>
</protein>
<organism evidence="3 4">
    <name type="scientific">Novosphingobium anseongense</name>
    <dbReference type="NCBI Taxonomy" id="3133436"/>
    <lineage>
        <taxon>Bacteria</taxon>
        <taxon>Pseudomonadati</taxon>
        <taxon>Pseudomonadota</taxon>
        <taxon>Alphaproteobacteria</taxon>
        <taxon>Sphingomonadales</taxon>
        <taxon>Sphingomonadaceae</taxon>
        <taxon>Novosphingobium</taxon>
    </lineage>
</organism>
<keyword evidence="4" id="KW-1185">Reference proteome</keyword>
<dbReference type="InterPro" id="IPR032466">
    <property type="entry name" value="Metal_Hydrolase"/>
</dbReference>
<evidence type="ECO:0000313" key="3">
    <source>
        <dbReference type="EMBL" id="MEJ5978202.1"/>
    </source>
</evidence>
<dbReference type="PANTHER" id="PTHR43569:SF2">
    <property type="entry name" value="AMIDOHYDROLASE-RELATED DOMAIN-CONTAINING PROTEIN"/>
    <property type="match status" value="1"/>
</dbReference>
<evidence type="ECO:0000256" key="1">
    <source>
        <dbReference type="ARBA" id="ARBA00038310"/>
    </source>
</evidence>
<accession>A0ABU8RZM4</accession>
<dbReference type="InterPro" id="IPR006680">
    <property type="entry name" value="Amidohydro-rel"/>
</dbReference>
<evidence type="ECO:0000259" key="2">
    <source>
        <dbReference type="Pfam" id="PF04909"/>
    </source>
</evidence>
<gene>
    <name evidence="3" type="ORF">WG901_16230</name>
</gene>
<dbReference type="Proteomes" id="UP001361239">
    <property type="component" value="Unassembled WGS sequence"/>
</dbReference>
<proteinExistence type="inferred from homology"/>
<evidence type="ECO:0000313" key="4">
    <source>
        <dbReference type="Proteomes" id="UP001361239"/>
    </source>
</evidence>
<reference evidence="3 4" key="1">
    <citation type="submission" date="2024-03" db="EMBL/GenBank/DDBJ databases">
        <authorList>
            <person name="Jo J.-H."/>
        </authorList>
    </citation>
    <scope>NUCLEOTIDE SEQUENCE [LARGE SCALE GENOMIC DNA]</scope>
    <source>
        <strain evidence="3 4">PS1R-30</strain>
    </source>
</reference>